<feature type="compositionally biased region" description="Pro residues" evidence="1">
    <location>
        <begin position="153"/>
        <end position="180"/>
    </location>
</feature>
<dbReference type="Pfam" id="PF01471">
    <property type="entry name" value="PG_binding_1"/>
    <property type="match status" value="1"/>
</dbReference>
<feature type="compositionally biased region" description="Pro residues" evidence="1">
    <location>
        <begin position="361"/>
        <end position="371"/>
    </location>
</feature>
<accession>A0ABZ2XMX1</accession>
<feature type="compositionally biased region" description="Low complexity" evidence="1">
    <location>
        <begin position="350"/>
        <end position="360"/>
    </location>
</feature>
<dbReference type="InterPro" id="IPR036366">
    <property type="entry name" value="PGBDSf"/>
</dbReference>
<evidence type="ECO:0000256" key="1">
    <source>
        <dbReference type="SAM" id="MobiDB-lite"/>
    </source>
</evidence>
<proteinExistence type="predicted"/>
<dbReference type="Proteomes" id="UP001623232">
    <property type="component" value="Chromosome"/>
</dbReference>
<reference evidence="3 4" key="1">
    <citation type="submission" date="2023-04" db="EMBL/GenBank/DDBJ databases">
        <title>Complete genome sequence of Alisedimentitalea scapharcae.</title>
        <authorList>
            <person name="Rong J.-C."/>
            <person name="Yi M.-L."/>
            <person name="Zhao Q."/>
        </authorList>
    </citation>
    <scope>NUCLEOTIDE SEQUENCE [LARGE SCALE GENOMIC DNA]</scope>
    <source>
        <strain evidence="3 4">KCTC 42119</strain>
    </source>
</reference>
<feature type="compositionally biased region" description="Gly residues" evidence="1">
    <location>
        <begin position="43"/>
        <end position="53"/>
    </location>
</feature>
<feature type="compositionally biased region" description="Low complexity" evidence="1">
    <location>
        <begin position="54"/>
        <end position="64"/>
    </location>
</feature>
<evidence type="ECO:0000313" key="4">
    <source>
        <dbReference type="Proteomes" id="UP001623232"/>
    </source>
</evidence>
<feature type="region of interest" description="Disordered" evidence="1">
    <location>
        <begin position="38"/>
        <end position="180"/>
    </location>
</feature>
<feature type="region of interest" description="Disordered" evidence="1">
    <location>
        <begin position="350"/>
        <end position="391"/>
    </location>
</feature>
<feature type="domain" description="Peptidoglycan binding-like" evidence="2">
    <location>
        <begin position="292"/>
        <end position="347"/>
    </location>
</feature>
<dbReference type="Gene3D" id="1.10.101.10">
    <property type="entry name" value="PGBD-like superfamily/PGBD"/>
    <property type="match status" value="1"/>
</dbReference>
<dbReference type="SUPFAM" id="SSF47090">
    <property type="entry name" value="PGBD-like"/>
    <property type="match status" value="1"/>
</dbReference>
<feature type="compositionally biased region" description="Low complexity" evidence="1">
    <location>
        <begin position="372"/>
        <end position="384"/>
    </location>
</feature>
<protein>
    <submittedName>
        <fullName evidence="3">Peptidoglycan-binding protein</fullName>
    </submittedName>
</protein>
<dbReference type="InterPro" id="IPR002477">
    <property type="entry name" value="Peptidoglycan-bd-like"/>
</dbReference>
<dbReference type="EMBL" id="CP123584">
    <property type="protein sequence ID" value="WZK87415.1"/>
    <property type="molecule type" value="Genomic_DNA"/>
</dbReference>
<name>A0ABZ2XMX1_9RHOB</name>
<evidence type="ECO:0000313" key="3">
    <source>
        <dbReference type="EMBL" id="WZK87415.1"/>
    </source>
</evidence>
<gene>
    <name evidence="3" type="ORF">QEZ52_12400</name>
</gene>
<sequence length="391" mass="41716">MFRSLKQAFLGLVIMALAIGTSPESVIRLAPSADWAEARGGHGRAGGFSGGGARSRPSGGARSRPATSRPSNRATRPATSRPSTRPATSRPSTRPAQARPAPSRPSAGTRPNRPEAGTRPSNRPAGARPPGSRPPGSRPPGAAHRPGARPPGHRPPGTRPPGVRPPIHRPPGYRPPGYRPPGYRPPYYRPPYYRPPHSHWGPYHYNPSWGWFFTAAIVGSTLVYASNLPEDQDCQKVQDGGETLYQCDGVLYRSTYYQDEQVYEIVSDAPGEKTAEPTSVIGLSLTEPMTRGAVVRSLQMALTEAGYDTGGTDGVFGSGTETALQWFQYDYELEPTGFVDQMTAYKLGLAEAPPEAAEPTTPAPAPAPATPETPTTVEEPAAVEDPTPAQD</sequence>
<evidence type="ECO:0000259" key="2">
    <source>
        <dbReference type="Pfam" id="PF01471"/>
    </source>
</evidence>
<dbReference type="InterPro" id="IPR036365">
    <property type="entry name" value="PGBD-like_sf"/>
</dbReference>
<keyword evidence="4" id="KW-1185">Reference proteome</keyword>
<feature type="compositionally biased region" description="Low complexity" evidence="1">
    <location>
        <begin position="89"/>
        <end position="111"/>
    </location>
</feature>
<feature type="compositionally biased region" description="Polar residues" evidence="1">
    <location>
        <begin position="65"/>
        <end position="87"/>
    </location>
</feature>
<organism evidence="3 4">
    <name type="scientific">Aliisedimentitalea scapharcae</name>
    <dbReference type="NCBI Taxonomy" id="1524259"/>
    <lineage>
        <taxon>Bacteria</taxon>
        <taxon>Pseudomonadati</taxon>
        <taxon>Pseudomonadota</taxon>
        <taxon>Alphaproteobacteria</taxon>
        <taxon>Rhodobacterales</taxon>
        <taxon>Roseobacteraceae</taxon>
        <taxon>Aliisedimentitalea</taxon>
    </lineage>
</organism>
<dbReference type="RefSeq" id="WP_406644664.1">
    <property type="nucleotide sequence ID" value="NZ_CP123584.1"/>
</dbReference>